<evidence type="ECO:0000256" key="1">
    <source>
        <dbReference type="SAM" id="MobiDB-lite"/>
    </source>
</evidence>
<feature type="compositionally biased region" description="Polar residues" evidence="1">
    <location>
        <begin position="381"/>
        <end position="391"/>
    </location>
</feature>
<organism evidence="2 3">
    <name type="scientific">Cyclotella cryptica</name>
    <dbReference type="NCBI Taxonomy" id="29204"/>
    <lineage>
        <taxon>Eukaryota</taxon>
        <taxon>Sar</taxon>
        <taxon>Stramenopiles</taxon>
        <taxon>Ochrophyta</taxon>
        <taxon>Bacillariophyta</taxon>
        <taxon>Coscinodiscophyceae</taxon>
        <taxon>Thalassiosirophycidae</taxon>
        <taxon>Stephanodiscales</taxon>
        <taxon>Stephanodiscaceae</taxon>
        <taxon>Cyclotella</taxon>
    </lineage>
</organism>
<evidence type="ECO:0008006" key="4">
    <source>
        <dbReference type="Google" id="ProtNLM"/>
    </source>
</evidence>
<feature type="compositionally biased region" description="Basic residues" evidence="1">
    <location>
        <begin position="576"/>
        <end position="589"/>
    </location>
</feature>
<gene>
    <name evidence="2" type="ORF">HJC23_011218</name>
</gene>
<dbReference type="InterPro" id="IPR016181">
    <property type="entry name" value="Acyl_CoA_acyltransferase"/>
</dbReference>
<sequence>MASRRGGRCHPLSAQPSHRNVIRSREEEDPDYELIHAFPSPNVHRPRRYYQAIIDKGQGLAFSSLNLPDSAEHETLYAGMSSAAACIVLELPHRPVVTPREHASLKVASKKLNKQSGQRNRAENSLSIEDMHVWQDSMGVDCHRFKPVFTHQFFVEERIKGYRPTERAEEEAMSVLPGGASLHKSFSYLSGARHELSIRVQLAPSCRKSCIILTVGKVKRQYAKIVSHTRHAKRALALSNEASQQEVACFESDDDYVPTCSSSRKRTKRNNCVLPQKRSRFKENQAAATNGIRRSRGRRVQIQLSSDESEEDDADGLSLCGQSFTPIATRRSLRRCVRIRHQSKRALFTISESEDSSSTQSFNDTSDWSSIDKPLNRPHNNHLSETPKLTRSMSSQSSDSVNSSTSTGGICLDGGRMRVETIVKHMMRGLPNVEAVLLFDGNGCSVSREDGSFKSLSSSIKSIDCIDGDYLEEPVGTVIREYTRNKCSMSLRCSGGIVTPSREINASRNTRFVLSLADMTTDASARQYHDEVEKLAPWWIETADSVHMCDTKGISKNGGYWRVLYLFEKHETPPPKRGRGRPPKSRRSRSNSPSFRYSLAGYMTFLYHDKKLVVCQVLLLPPYQRCGHGTELMKAAHTVARHGISGLQIEPVYQIDVVMPAPAFVALRDRVDYDLFSQLVTKCQTPLSLIPREYAQPIDLYSPSTPCLTPLPDLIISEVSSKLRIIPRQVEVAYEIWLLSKIDSYIKDEVATCTHTATLGKLVSSLETCYKIIVKRSLLRAMGGERHNEDFHSLTVDEQKENLEASFLRTFSHYRSIIR</sequence>
<proteinExistence type="predicted"/>
<dbReference type="PANTHER" id="PTHR12046">
    <property type="entry name" value="HISTONE ACETYLTRANSFERASE TYPE B CATALYTIC SUBUNIT"/>
    <property type="match status" value="1"/>
</dbReference>
<dbReference type="SUPFAM" id="SSF55729">
    <property type="entry name" value="Acyl-CoA N-acyltransferases (Nat)"/>
    <property type="match status" value="1"/>
</dbReference>
<feature type="region of interest" description="Disordered" evidence="1">
    <location>
        <begin position="351"/>
        <end position="409"/>
    </location>
</feature>
<dbReference type="Proteomes" id="UP001516023">
    <property type="component" value="Unassembled WGS sequence"/>
</dbReference>
<evidence type="ECO:0000313" key="2">
    <source>
        <dbReference type="EMBL" id="KAL3792053.1"/>
    </source>
</evidence>
<protein>
    <recommendedName>
        <fullName evidence="4">Histone acetyltransferase</fullName>
    </recommendedName>
</protein>
<comment type="caution">
    <text evidence="2">The sequence shown here is derived from an EMBL/GenBank/DDBJ whole genome shotgun (WGS) entry which is preliminary data.</text>
</comment>
<feature type="region of interest" description="Disordered" evidence="1">
    <location>
        <begin position="283"/>
        <end position="316"/>
    </location>
</feature>
<name>A0ABD3PV98_9STRA</name>
<dbReference type="EMBL" id="JABMIG020000106">
    <property type="protein sequence ID" value="KAL3792053.1"/>
    <property type="molecule type" value="Genomic_DNA"/>
</dbReference>
<feature type="compositionally biased region" description="Low complexity" evidence="1">
    <location>
        <begin position="392"/>
        <end position="406"/>
    </location>
</feature>
<keyword evidence="3" id="KW-1185">Reference proteome</keyword>
<reference evidence="2 3" key="1">
    <citation type="journal article" date="2020" name="G3 (Bethesda)">
        <title>Improved Reference Genome for Cyclotella cryptica CCMP332, a Model for Cell Wall Morphogenesis, Salinity Adaptation, and Lipid Production in Diatoms (Bacillariophyta).</title>
        <authorList>
            <person name="Roberts W.R."/>
            <person name="Downey K.M."/>
            <person name="Ruck E.C."/>
            <person name="Traller J.C."/>
            <person name="Alverson A.J."/>
        </authorList>
    </citation>
    <scope>NUCLEOTIDE SEQUENCE [LARGE SCALE GENOMIC DNA]</scope>
    <source>
        <strain evidence="2 3">CCMP332</strain>
    </source>
</reference>
<feature type="region of interest" description="Disordered" evidence="1">
    <location>
        <begin position="1"/>
        <end position="20"/>
    </location>
</feature>
<dbReference type="Gene3D" id="3.40.630.30">
    <property type="match status" value="1"/>
</dbReference>
<dbReference type="InterPro" id="IPR017380">
    <property type="entry name" value="Hist_AcTrfase_B-typ_cat-su"/>
</dbReference>
<evidence type="ECO:0000313" key="3">
    <source>
        <dbReference type="Proteomes" id="UP001516023"/>
    </source>
</evidence>
<feature type="region of interest" description="Disordered" evidence="1">
    <location>
        <begin position="572"/>
        <end position="592"/>
    </location>
</feature>
<dbReference type="AlphaFoldDB" id="A0ABD3PV98"/>
<accession>A0ABD3PV98</accession>